<protein>
    <submittedName>
        <fullName evidence="2">Uncharacterized protein</fullName>
    </submittedName>
</protein>
<comment type="caution">
    <text evidence="2">The sequence shown here is derived from an EMBL/GenBank/DDBJ whole genome shotgun (WGS) entry which is preliminary data.</text>
</comment>
<keyword evidence="3" id="KW-1185">Reference proteome</keyword>
<reference evidence="2 3" key="1">
    <citation type="journal article" date="2022" name="Nat. Ecol. Evol.">
        <title>A masculinizing supergene underlies an exaggerated male reproductive morph in a spider.</title>
        <authorList>
            <person name="Hendrickx F."/>
            <person name="De Corte Z."/>
            <person name="Sonet G."/>
            <person name="Van Belleghem S.M."/>
            <person name="Kostlbacher S."/>
            <person name="Vangestel C."/>
        </authorList>
    </citation>
    <scope>NUCLEOTIDE SEQUENCE [LARGE SCALE GENOMIC DNA]</scope>
    <source>
        <strain evidence="2">W744_W776</strain>
    </source>
</reference>
<accession>A0AAV6W096</accession>
<feature type="compositionally biased region" description="Basic and acidic residues" evidence="1">
    <location>
        <begin position="107"/>
        <end position="124"/>
    </location>
</feature>
<sequence>MFPTSSLWNLRFSGTTSHKESWGKYTPAKLKQLSMAAADDSSKTLVAIEDPNPTLRIKLVKSAKEAAERKPNDPGYLESAKEVAQKFRNIFVKAESELDLETVATKRQREEEYQEKRSKSEEIT</sequence>
<proteinExistence type="predicted"/>
<evidence type="ECO:0000256" key="1">
    <source>
        <dbReference type="SAM" id="MobiDB-lite"/>
    </source>
</evidence>
<organism evidence="2 3">
    <name type="scientific">Oedothorax gibbosus</name>
    <dbReference type="NCBI Taxonomy" id="931172"/>
    <lineage>
        <taxon>Eukaryota</taxon>
        <taxon>Metazoa</taxon>
        <taxon>Ecdysozoa</taxon>
        <taxon>Arthropoda</taxon>
        <taxon>Chelicerata</taxon>
        <taxon>Arachnida</taxon>
        <taxon>Araneae</taxon>
        <taxon>Araneomorphae</taxon>
        <taxon>Entelegynae</taxon>
        <taxon>Araneoidea</taxon>
        <taxon>Linyphiidae</taxon>
        <taxon>Erigoninae</taxon>
        <taxon>Oedothorax</taxon>
    </lineage>
</organism>
<dbReference type="EMBL" id="JAFNEN010000001">
    <property type="protein sequence ID" value="KAG8202060.1"/>
    <property type="molecule type" value="Genomic_DNA"/>
</dbReference>
<feature type="region of interest" description="Disordered" evidence="1">
    <location>
        <begin position="101"/>
        <end position="124"/>
    </location>
</feature>
<name>A0AAV6W096_9ARAC</name>
<evidence type="ECO:0000313" key="2">
    <source>
        <dbReference type="EMBL" id="KAG8202060.1"/>
    </source>
</evidence>
<dbReference type="AlphaFoldDB" id="A0AAV6W096"/>
<evidence type="ECO:0000313" key="3">
    <source>
        <dbReference type="Proteomes" id="UP000827092"/>
    </source>
</evidence>
<dbReference type="Proteomes" id="UP000827092">
    <property type="component" value="Unassembled WGS sequence"/>
</dbReference>
<gene>
    <name evidence="2" type="ORF">JTE90_010425</name>
</gene>